<feature type="region of interest" description="Disordered" evidence="5">
    <location>
        <begin position="337"/>
        <end position="392"/>
    </location>
</feature>
<keyword evidence="2 4" id="KW-0238">DNA-binding</keyword>
<protein>
    <submittedName>
        <fullName evidence="7">Upstream binding transcription factor like 1</fullName>
    </submittedName>
</protein>
<feature type="domain" description="HMG box" evidence="6">
    <location>
        <begin position="100"/>
        <end position="168"/>
    </location>
</feature>
<comment type="subcellular location">
    <subcellularLocation>
        <location evidence="1">Nucleus</location>
    </subcellularLocation>
</comment>
<dbReference type="SUPFAM" id="SSF47095">
    <property type="entry name" value="HMG-box"/>
    <property type="match status" value="2"/>
</dbReference>
<dbReference type="PROSITE" id="PS50118">
    <property type="entry name" value="HMG_BOX_2"/>
    <property type="match status" value="2"/>
</dbReference>
<dbReference type="PANTHER" id="PTHR46318:SF1">
    <property type="entry name" value="UPSTREAM-BINDING FACTOR 1-LIKE PROTEIN 1-RELATED"/>
    <property type="match status" value="1"/>
</dbReference>
<feature type="domain" description="HMG box" evidence="6">
    <location>
        <begin position="222"/>
        <end position="288"/>
    </location>
</feature>
<dbReference type="CDD" id="cd21998">
    <property type="entry name" value="HMG-box_UBF1_rpt1-like"/>
    <property type="match status" value="1"/>
</dbReference>
<dbReference type="SMART" id="SM00398">
    <property type="entry name" value="HMG"/>
    <property type="match status" value="2"/>
</dbReference>
<evidence type="ECO:0000256" key="5">
    <source>
        <dbReference type="SAM" id="MobiDB-lite"/>
    </source>
</evidence>
<feature type="DNA-binding region" description="HMG box" evidence="4">
    <location>
        <begin position="100"/>
        <end position="168"/>
    </location>
</feature>
<dbReference type="Proteomes" id="UP000008225">
    <property type="component" value="Chromosome 11"/>
</dbReference>
<dbReference type="KEGG" id="cjc:100394420"/>
<dbReference type="OrthoDB" id="1919336at2759"/>
<reference evidence="7" key="1">
    <citation type="submission" date="2009-03" db="EMBL/GenBank/DDBJ databases">
        <authorList>
            <person name="Warren W."/>
            <person name="Ye L."/>
            <person name="Minx P."/>
            <person name="Worley K."/>
            <person name="Gibbs R."/>
            <person name="Wilson R.K."/>
        </authorList>
    </citation>
    <scope>NUCLEOTIDE SEQUENCE [LARGE SCALE GENOMIC DNA]</scope>
</reference>
<dbReference type="Ensembl" id="ENSCJAT00000001476.5">
    <property type="protein sequence ID" value="ENSCJAP00000076558.1"/>
    <property type="gene ID" value="ENSCJAG00000000817.5"/>
</dbReference>
<evidence type="ECO:0000256" key="1">
    <source>
        <dbReference type="ARBA" id="ARBA00004123"/>
    </source>
</evidence>
<dbReference type="GO" id="GO:0003677">
    <property type="term" value="F:DNA binding"/>
    <property type="evidence" value="ECO:0007669"/>
    <property type="project" value="UniProtKB-UniRule"/>
</dbReference>
<keyword evidence="8" id="KW-1185">Reference proteome</keyword>
<feature type="DNA-binding region" description="HMG box" evidence="4">
    <location>
        <begin position="222"/>
        <end position="288"/>
    </location>
</feature>
<dbReference type="InterPro" id="IPR036910">
    <property type="entry name" value="HMG_box_dom_sf"/>
</dbReference>
<evidence type="ECO:0000313" key="7">
    <source>
        <dbReference type="Ensembl" id="ENSCJAP00000076558.1"/>
    </source>
</evidence>
<dbReference type="CDD" id="cd22003">
    <property type="entry name" value="HMG-box_UBF1_rpt6-like"/>
    <property type="match status" value="1"/>
</dbReference>
<feature type="compositionally biased region" description="Basic and acidic residues" evidence="5">
    <location>
        <begin position="362"/>
        <end position="372"/>
    </location>
</feature>
<dbReference type="RefSeq" id="XP_017834002.1">
    <property type="nucleotide sequence ID" value="XM_017978513.3"/>
</dbReference>
<name>A0A5F4WFV1_CALJA</name>
<dbReference type="CTD" id="642623"/>
<evidence type="ECO:0000313" key="8">
    <source>
        <dbReference type="Proteomes" id="UP000008225"/>
    </source>
</evidence>
<reference evidence="7" key="2">
    <citation type="submission" date="2025-08" db="UniProtKB">
        <authorList>
            <consortium name="Ensembl"/>
        </authorList>
    </citation>
    <scope>IDENTIFICATION</scope>
</reference>
<dbReference type="Gene3D" id="1.10.30.10">
    <property type="entry name" value="High mobility group box domain"/>
    <property type="match status" value="2"/>
</dbReference>
<gene>
    <name evidence="7" type="primary">UBTFL1</name>
</gene>
<dbReference type="InterPro" id="IPR051762">
    <property type="entry name" value="UBF1"/>
</dbReference>
<evidence type="ECO:0000256" key="3">
    <source>
        <dbReference type="ARBA" id="ARBA00023242"/>
    </source>
</evidence>
<reference evidence="7" key="3">
    <citation type="submission" date="2025-09" db="UniProtKB">
        <authorList>
            <consortium name="Ensembl"/>
        </authorList>
    </citation>
    <scope>IDENTIFICATION</scope>
</reference>
<dbReference type="GeneID" id="100394420"/>
<dbReference type="PANTHER" id="PTHR46318">
    <property type="entry name" value="UPSTREAM BINDING TRANSCRIPTION FACTOR"/>
    <property type="match status" value="1"/>
</dbReference>
<dbReference type="STRING" id="9483.ENSCJAP00000076558"/>
<dbReference type="GeneTree" id="ENSGT00940000163858"/>
<dbReference type="FunCoup" id="A0A5F4WFV1">
    <property type="interactions" value="146"/>
</dbReference>
<dbReference type="GO" id="GO:0005634">
    <property type="term" value="C:nucleus"/>
    <property type="evidence" value="ECO:0007669"/>
    <property type="project" value="UniProtKB-SubCell"/>
</dbReference>
<dbReference type="AlphaFoldDB" id="A0A5F4WFV1"/>
<evidence type="ECO:0000256" key="2">
    <source>
        <dbReference type="ARBA" id="ARBA00023125"/>
    </source>
</evidence>
<evidence type="ECO:0000256" key="4">
    <source>
        <dbReference type="PROSITE-ProRule" id="PRU00267"/>
    </source>
</evidence>
<accession>A0A5F4WFV1</accession>
<keyword evidence="3 4" id="KW-0539">Nucleus</keyword>
<dbReference type="InterPro" id="IPR009071">
    <property type="entry name" value="HMG_box_dom"/>
</dbReference>
<dbReference type="Pfam" id="PF00505">
    <property type="entry name" value="HMG_box"/>
    <property type="match status" value="1"/>
</dbReference>
<dbReference type="InParanoid" id="A0A5F4WFV1"/>
<evidence type="ECO:0000259" key="6">
    <source>
        <dbReference type="PROSITE" id="PS50118"/>
    </source>
</evidence>
<dbReference type="OMA" id="FHQDSWS"/>
<sequence>MALPRSHGHWSNEDILRLLESMETNLPSNDNSKFSTTQSHLDWGKVAFENFSGEMCRLKWLEISCNLGKSGTLKDLVLEARKCVTNTNKSQKYRKHPDFPKRPLTAYNRFIKENWSQYSQMYPGMRNQELAKILSKKYKELPEQVKQKYIQDFQKEKQEFEEKFSQFRKEHPDLVQKAKKSEVSKRIQNKGQKKVQNNGEEVKSLPKTDQFFKMVKFHGEPRKPPMNGYHKFHQDSWSSKELQHLSLRERMVEIGRRWQRIPQSQKDHYKSQAEELQKQYKVKLDLWLKTLSPEKYTAYKESTYGKGKNMAMTGGLDPRFRQTDPQSSLAKDLQEGFGEGQGLQAPGMDSSQSIFANYHVSMEPEEKRKKVADEEESNNPSDHCSEEEIEVD</sequence>
<organism evidence="7 8">
    <name type="scientific">Callithrix jacchus</name>
    <name type="common">White-tufted-ear marmoset</name>
    <name type="synonym">Simia Jacchus</name>
    <dbReference type="NCBI Taxonomy" id="9483"/>
    <lineage>
        <taxon>Eukaryota</taxon>
        <taxon>Metazoa</taxon>
        <taxon>Chordata</taxon>
        <taxon>Craniata</taxon>
        <taxon>Vertebrata</taxon>
        <taxon>Euteleostomi</taxon>
        <taxon>Mammalia</taxon>
        <taxon>Eutheria</taxon>
        <taxon>Euarchontoglires</taxon>
        <taxon>Primates</taxon>
        <taxon>Haplorrhini</taxon>
        <taxon>Platyrrhini</taxon>
        <taxon>Cebidae</taxon>
        <taxon>Callitrichinae</taxon>
        <taxon>Callithrix</taxon>
        <taxon>Callithrix</taxon>
    </lineage>
</organism>
<proteinExistence type="predicted"/>